<dbReference type="KEGG" id="nio:NITINOP_1187"/>
<evidence type="ECO:0000259" key="2">
    <source>
        <dbReference type="Pfam" id="PF13505"/>
    </source>
</evidence>
<organism evidence="3 4">
    <name type="scientific">Candidatus Nitrospira inopinata</name>
    <dbReference type="NCBI Taxonomy" id="1715989"/>
    <lineage>
        <taxon>Bacteria</taxon>
        <taxon>Pseudomonadati</taxon>
        <taxon>Nitrospirota</taxon>
        <taxon>Nitrospiria</taxon>
        <taxon>Nitrospirales</taxon>
        <taxon>Nitrospiraceae</taxon>
        <taxon>Nitrospira</taxon>
    </lineage>
</organism>
<reference evidence="4" key="1">
    <citation type="submission" date="2015-09" db="EMBL/GenBank/DDBJ databases">
        <authorList>
            <person name="Daims H."/>
        </authorList>
    </citation>
    <scope>NUCLEOTIDE SEQUENCE [LARGE SCALE GENOMIC DNA]</scope>
</reference>
<dbReference type="Proteomes" id="UP000066284">
    <property type="component" value="Chromosome 1"/>
</dbReference>
<protein>
    <recommendedName>
        <fullName evidence="2">Outer membrane protein beta-barrel domain-containing protein</fullName>
    </recommendedName>
</protein>
<evidence type="ECO:0000313" key="4">
    <source>
        <dbReference type="Proteomes" id="UP000066284"/>
    </source>
</evidence>
<name>A0A0S4KX02_9BACT</name>
<keyword evidence="1" id="KW-0732">Signal</keyword>
<feature type="domain" description="Outer membrane protein beta-barrel" evidence="2">
    <location>
        <begin position="68"/>
        <end position="212"/>
    </location>
</feature>
<dbReference type="STRING" id="1715989.NITINOP_1187"/>
<evidence type="ECO:0000313" key="3">
    <source>
        <dbReference type="EMBL" id="CUQ66162.1"/>
    </source>
</evidence>
<proteinExistence type="predicted"/>
<dbReference type="EMBL" id="LN885086">
    <property type="protein sequence ID" value="CUQ66162.1"/>
    <property type="molecule type" value="Genomic_DNA"/>
</dbReference>
<dbReference type="AlphaFoldDB" id="A0A0S4KX02"/>
<dbReference type="InterPro" id="IPR027385">
    <property type="entry name" value="Beta-barrel_OMP"/>
</dbReference>
<sequence length="225" mass="24898">MRVERQLSWLVAFLCVIVVSVLAPSGRLLAAEDLQSFGGIQPKTWVLGARAGFAVPTQSLSHDVVGIAGFDRGSADIGPLVNVQALYSLNRWFLVGLMVEWERHGVDAENRRLSLDVGSQHTVSVLPTIELRPVKLGSVVPYVNMSFGVNVNGFSEAVPIEISPSNTFAWRLGWGVDYLVSRHLAVNAEWAYKRNDGHAHVDDRFRINDWNLSSFGFLFGVKAFF</sequence>
<accession>A0A0S4KX02</accession>
<dbReference type="InterPro" id="IPR011250">
    <property type="entry name" value="OMP/PagP_B-barrel"/>
</dbReference>
<evidence type="ECO:0000256" key="1">
    <source>
        <dbReference type="ARBA" id="ARBA00022729"/>
    </source>
</evidence>
<dbReference type="Pfam" id="PF13505">
    <property type="entry name" value="OMP_b-brl"/>
    <property type="match status" value="1"/>
</dbReference>
<dbReference type="OrthoDB" id="9784164at2"/>
<gene>
    <name evidence="3" type="ORF">NITINOP_1187</name>
</gene>
<dbReference type="Gene3D" id="2.40.160.20">
    <property type="match status" value="1"/>
</dbReference>
<dbReference type="SUPFAM" id="SSF56925">
    <property type="entry name" value="OMPA-like"/>
    <property type="match status" value="1"/>
</dbReference>
<keyword evidence="4" id="KW-1185">Reference proteome</keyword>
<dbReference type="RefSeq" id="WP_062484024.1">
    <property type="nucleotide sequence ID" value="NZ_LN885086.1"/>
</dbReference>